<comment type="similarity">
    <text evidence="7 10">Belongs to the fluoride channel Fluc/FEX (TC 1.A.43) family.</text>
</comment>
<dbReference type="PANTHER" id="PTHR28259">
    <property type="entry name" value="FLUORIDE EXPORT PROTEIN 1-RELATED"/>
    <property type="match status" value="1"/>
</dbReference>
<comment type="activity regulation">
    <text evidence="10">Na(+) is not transported, but it plays an essential structural role and its presence is essential for fluoride channel function.</text>
</comment>
<evidence type="ECO:0000256" key="5">
    <source>
        <dbReference type="ARBA" id="ARBA00023136"/>
    </source>
</evidence>
<evidence type="ECO:0000256" key="9">
    <source>
        <dbReference type="ARBA" id="ARBA00049940"/>
    </source>
</evidence>
<feature type="transmembrane region" description="Helical" evidence="10">
    <location>
        <begin position="12"/>
        <end position="36"/>
    </location>
</feature>
<keyword evidence="10" id="KW-0479">Metal-binding</keyword>
<evidence type="ECO:0000256" key="10">
    <source>
        <dbReference type="HAMAP-Rule" id="MF_00454"/>
    </source>
</evidence>
<evidence type="ECO:0000256" key="3">
    <source>
        <dbReference type="ARBA" id="ARBA00022692"/>
    </source>
</evidence>
<name>A0ABX1C773_9ACTN</name>
<accession>A0ABX1C773</accession>
<feature type="compositionally biased region" description="Pro residues" evidence="11">
    <location>
        <begin position="198"/>
        <end position="213"/>
    </location>
</feature>
<sequence>MHVPAQRAEGAGRALAGTLAVVAVGGALGGCARYGLTLAWPVARDAGPWPVLAVNAAGSALIGVVMVLLAERPGADRRPLLRPFLGTGVLGGFTTFSTYAADVVGLLERGETWTALGCAAGTPAAALGAVWAAATLTRRAMAPAGGGDDGAHGSGDGGGGAAGDGAGGRGAGHRTRGGGGGPPSRPAGSAERSQRPQRPQPSPRRRPQPPQPPRKGAGP</sequence>
<dbReference type="EMBL" id="JAATEN010000026">
    <property type="protein sequence ID" value="NJQ03549.1"/>
    <property type="molecule type" value="Genomic_DNA"/>
</dbReference>
<dbReference type="InterPro" id="IPR003691">
    <property type="entry name" value="FluC"/>
</dbReference>
<feature type="transmembrane region" description="Helical" evidence="10">
    <location>
        <begin position="81"/>
        <end position="101"/>
    </location>
</feature>
<keyword evidence="2 10" id="KW-1003">Cell membrane</keyword>
<feature type="binding site" evidence="10">
    <location>
        <position position="91"/>
    </location>
    <ligand>
        <name>Na(+)</name>
        <dbReference type="ChEBI" id="CHEBI:29101"/>
        <note>structural</note>
    </ligand>
</feature>
<comment type="subcellular location">
    <subcellularLocation>
        <location evidence="1 10">Cell membrane</location>
        <topology evidence="1 10">Multi-pass membrane protein</topology>
    </subcellularLocation>
</comment>
<evidence type="ECO:0000256" key="1">
    <source>
        <dbReference type="ARBA" id="ARBA00004651"/>
    </source>
</evidence>
<evidence type="ECO:0000256" key="4">
    <source>
        <dbReference type="ARBA" id="ARBA00022989"/>
    </source>
</evidence>
<feature type="compositionally biased region" description="Gly residues" evidence="11">
    <location>
        <begin position="144"/>
        <end position="170"/>
    </location>
</feature>
<feature type="binding site" evidence="10">
    <location>
        <position position="94"/>
    </location>
    <ligand>
        <name>Na(+)</name>
        <dbReference type="ChEBI" id="CHEBI:29101"/>
        <note>structural</note>
    </ligand>
</feature>
<keyword evidence="10" id="KW-0915">Sodium</keyword>
<dbReference type="PANTHER" id="PTHR28259:SF1">
    <property type="entry name" value="FLUORIDE EXPORT PROTEIN 1-RELATED"/>
    <property type="match status" value="1"/>
</dbReference>
<dbReference type="HAMAP" id="MF_00454">
    <property type="entry name" value="FluC"/>
    <property type="match status" value="1"/>
</dbReference>
<keyword evidence="3 10" id="KW-0812">Transmembrane</keyword>
<reference evidence="12 13" key="1">
    <citation type="submission" date="2020-03" db="EMBL/GenBank/DDBJ databases">
        <title>WGS of actinomycetes isolated from Thailand.</title>
        <authorList>
            <person name="Thawai C."/>
        </authorList>
    </citation>
    <scope>NUCLEOTIDE SEQUENCE [LARGE SCALE GENOMIC DNA]</scope>
    <source>
        <strain evidence="12 13">PLAI 1-29</strain>
    </source>
</reference>
<proteinExistence type="inferred from homology"/>
<evidence type="ECO:0000256" key="11">
    <source>
        <dbReference type="SAM" id="MobiDB-lite"/>
    </source>
</evidence>
<feature type="transmembrane region" description="Helical" evidence="10">
    <location>
        <begin position="48"/>
        <end position="69"/>
    </location>
</feature>
<comment type="catalytic activity">
    <reaction evidence="8">
        <text>fluoride(in) = fluoride(out)</text>
        <dbReference type="Rhea" id="RHEA:76159"/>
        <dbReference type="ChEBI" id="CHEBI:17051"/>
    </reaction>
    <physiologicalReaction direction="left-to-right" evidence="8">
        <dbReference type="Rhea" id="RHEA:76160"/>
    </physiologicalReaction>
</comment>
<evidence type="ECO:0000256" key="2">
    <source>
        <dbReference type="ARBA" id="ARBA00022475"/>
    </source>
</evidence>
<keyword evidence="10" id="KW-0406">Ion transport</keyword>
<evidence type="ECO:0000256" key="7">
    <source>
        <dbReference type="ARBA" id="ARBA00035120"/>
    </source>
</evidence>
<comment type="caution">
    <text evidence="12">The sequence shown here is derived from an EMBL/GenBank/DDBJ whole genome shotgun (WGS) entry which is preliminary data.</text>
</comment>
<evidence type="ECO:0000256" key="8">
    <source>
        <dbReference type="ARBA" id="ARBA00035585"/>
    </source>
</evidence>
<comment type="function">
    <text evidence="9 10">Fluoride-specific ion channel. Important for reducing fluoride concentration in the cell, thus reducing its toxicity.</text>
</comment>
<dbReference type="PROSITE" id="PS51257">
    <property type="entry name" value="PROKAR_LIPOPROTEIN"/>
    <property type="match status" value="1"/>
</dbReference>
<dbReference type="Pfam" id="PF02537">
    <property type="entry name" value="CRCB"/>
    <property type="match status" value="1"/>
</dbReference>
<keyword evidence="13" id="KW-1185">Reference proteome</keyword>
<keyword evidence="4 10" id="KW-1133">Transmembrane helix</keyword>
<keyword evidence="6 10" id="KW-0407">Ion channel</keyword>
<feature type="region of interest" description="Disordered" evidence="11">
    <location>
        <begin position="144"/>
        <end position="219"/>
    </location>
</feature>
<evidence type="ECO:0000313" key="13">
    <source>
        <dbReference type="Proteomes" id="UP000695264"/>
    </source>
</evidence>
<evidence type="ECO:0000313" key="12">
    <source>
        <dbReference type="EMBL" id="NJQ03549.1"/>
    </source>
</evidence>
<keyword evidence="5 10" id="KW-0472">Membrane</keyword>
<protein>
    <recommendedName>
        <fullName evidence="10">Fluoride-specific ion channel FluC</fullName>
    </recommendedName>
</protein>
<organism evidence="12 13">
    <name type="scientific">Streptomyces zingiberis</name>
    <dbReference type="NCBI Taxonomy" id="2053010"/>
    <lineage>
        <taxon>Bacteria</taxon>
        <taxon>Bacillati</taxon>
        <taxon>Actinomycetota</taxon>
        <taxon>Actinomycetes</taxon>
        <taxon>Kitasatosporales</taxon>
        <taxon>Streptomycetaceae</taxon>
        <taxon>Streptomyces</taxon>
    </lineage>
</organism>
<dbReference type="Proteomes" id="UP000695264">
    <property type="component" value="Unassembled WGS sequence"/>
</dbReference>
<evidence type="ECO:0000256" key="6">
    <source>
        <dbReference type="ARBA" id="ARBA00023303"/>
    </source>
</evidence>
<keyword evidence="10" id="KW-0813">Transport</keyword>
<feature type="transmembrane region" description="Helical" evidence="10">
    <location>
        <begin position="113"/>
        <end position="134"/>
    </location>
</feature>
<gene>
    <name evidence="10" type="primary">fluC</name>
    <name evidence="10" type="synonym">crcB</name>
    <name evidence="12" type="ORF">HCK00_24245</name>
</gene>